<evidence type="ECO:0000256" key="2">
    <source>
        <dbReference type="ARBA" id="ARBA00022670"/>
    </source>
</evidence>
<keyword evidence="10" id="KW-1185">Reference proteome</keyword>
<proteinExistence type="inferred from homology"/>
<dbReference type="PANTHER" id="PTHR43806:SF11">
    <property type="entry name" value="CEREVISIN-RELATED"/>
    <property type="match status" value="1"/>
</dbReference>
<sequence length="480" mass="50893">MAPFFMKLATLAGIVVFAFAADDTYYNPKIENPTASDELYVPNRWSVVFYDGNVTSTMAQRHYDETSDKYDGQCTLTGLFNINNFQGYTLTADVSVVNEIASSNLISYISRSAVAYTSAIITQEGSTYGLARLSRREAPATTRYFYDESAGAGSTVYVLDTGVTVEAPEFETRATWGQNFIPGEGLDDGNGHGTHVAGTVASKTWGVAKKANIIAVKVLPAGGRGGGYTVDALSWVINDVQRNGRQNVVINYSVGGPYDRAEQEMWNAAIGAGITCVTAAGNGLLGVGVGLDLSVRRNDTAWPAQNTRLITVGSIDINNERASSSNFGSPVDVWAPGVGVISVRNVATNATQSLTGTSMSSPHIAGLAAYLLVLEKLPNPEAVRQRIVDLATTGEVRNRGNNSPDLIGFNNFDGVRTTTSTSSTSTTTTTRSTSTSFTTTTSSVVTSDPVKPTSAPYKPAPTPYKPKGKGKKPIGGHARL</sequence>
<evidence type="ECO:0000259" key="8">
    <source>
        <dbReference type="Pfam" id="PF00082"/>
    </source>
</evidence>
<reference evidence="9" key="1">
    <citation type="submission" date="2021-07" db="EMBL/GenBank/DDBJ databases">
        <authorList>
            <person name="Durling M."/>
        </authorList>
    </citation>
    <scope>NUCLEOTIDE SEQUENCE</scope>
</reference>
<dbReference type="CDD" id="cd04077">
    <property type="entry name" value="Peptidases_S8_PCSK9_ProteinaseK_like"/>
    <property type="match status" value="1"/>
</dbReference>
<feature type="compositionally biased region" description="Basic residues" evidence="6">
    <location>
        <begin position="466"/>
        <end position="480"/>
    </location>
</feature>
<dbReference type="OrthoDB" id="206201at2759"/>
<dbReference type="FunFam" id="3.40.50.200:FF:000007">
    <property type="entry name" value="Subtilisin-like serine protease"/>
    <property type="match status" value="1"/>
</dbReference>
<keyword evidence="2 5" id="KW-0645">Protease</keyword>
<evidence type="ECO:0000313" key="9">
    <source>
        <dbReference type="EMBL" id="CAG8981815.1"/>
    </source>
</evidence>
<feature type="signal peptide" evidence="7">
    <location>
        <begin position="1"/>
        <end position="20"/>
    </location>
</feature>
<feature type="active site" description="Charge relay system" evidence="5">
    <location>
        <position position="160"/>
    </location>
</feature>
<dbReference type="PROSITE" id="PS00137">
    <property type="entry name" value="SUBTILASE_HIS"/>
    <property type="match status" value="1"/>
</dbReference>
<dbReference type="InterPro" id="IPR022398">
    <property type="entry name" value="Peptidase_S8_His-AS"/>
</dbReference>
<comment type="caution">
    <text evidence="9">The sequence shown here is derived from an EMBL/GenBank/DDBJ whole genome shotgun (WGS) entry which is preliminary data.</text>
</comment>
<feature type="domain" description="Peptidase S8/S53" evidence="8">
    <location>
        <begin position="151"/>
        <end position="394"/>
    </location>
</feature>
<organism evidence="9 10">
    <name type="scientific">Hymenoscyphus albidus</name>
    <dbReference type="NCBI Taxonomy" id="595503"/>
    <lineage>
        <taxon>Eukaryota</taxon>
        <taxon>Fungi</taxon>
        <taxon>Dikarya</taxon>
        <taxon>Ascomycota</taxon>
        <taxon>Pezizomycotina</taxon>
        <taxon>Leotiomycetes</taxon>
        <taxon>Helotiales</taxon>
        <taxon>Helotiaceae</taxon>
        <taxon>Hymenoscyphus</taxon>
    </lineage>
</organism>
<dbReference type="InterPro" id="IPR000209">
    <property type="entry name" value="Peptidase_S8/S53_dom"/>
</dbReference>
<dbReference type="InterPro" id="IPR034193">
    <property type="entry name" value="PCSK9_ProteinaseK-like"/>
</dbReference>
<gene>
    <name evidence="9" type="ORF">HYALB_00004757</name>
</gene>
<evidence type="ECO:0000256" key="3">
    <source>
        <dbReference type="ARBA" id="ARBA00022801"/>
    </source>
</evidence>
<dbReference type="PANTHER" id="PTHR43806">
    <property type="entry name" value="PEPTIDASE S8"/>
    <property type="match status" value="1"/>
</dbReference>
<keyword evidence="4 5" id="KW-0720">Serine protease</keyword>
<feature type="compositionally biased region" description="Low complexity" evidence="6">
    <location>
        <begin position="416"/>
        <end position="457"/>
    </location>
</feature>
<evidence type="ECO:0000256" key="4">
    <source>
        <dbReference type="ARBA" id="ARBA00022825"/>
    </source>
</evidence>
<keyword evidence="3 5" id="KW-0378">Hydrolase</keyword>
<evidence type="ECO:0000256" key="6">
    <source>
        <dbReference type="SAM" id="MobiDB-lite"/>
    </source>
</evidence>
<dbReference type="Proteomes" id="UP000701801">
    <property type="component" value="Unassembled WGS sequence"/>
</dbReference>
<dbReference type="InterPro" id="IPR036852">
    <property type="entry name" value="Peptidase_S8/S53_dom_sf"/>
</dbReference>
<dbReference type="GO" id="GO:0006508">
    <property type="term" value="P:proteolysis"/>
    <property type="evidence" value="ECO:0007669"/>
    <property type="project" value="UniProtKB-KW"/>
</dbReference>
<feature type="chain" id="PRO_5040283687" description="Peptidase S8/S53 domain-containing protein" evidence="7">
    <location>
        <begin position="21"/>
        <end position="480"/>
    </location>
</feature>
<keyword evidence="7" id="KW-0732">Signal</keyword>
<feature type="active site" description="Charge relay system" evidence="5">
    <location>
        <position position="358"/>
    </location>
</feature>
<feature type="region of interest" description="Disordered" evidence="6">
    <location>
        <begin position="407"/>
        <end position="480"/>
    </location>
</feature>
<dbReference type="PROSITE" id="PS00138">
    <property type="entry name" value="SUBTILASE_SER"/>
    <property type="match status" value="1"/>
</dbReference>
<dbReference type="PROSITE" id="PS51892">
    <property type="entry name" value="SUBTILASE"/>
    <property type="match status" value="1"/>
</dbReference>
<evidence type="ECO:0000313" key="10">
    <source>
        <dbReference type="Proteomes" id="UP000701801"/>
    </source>
</evidence>
<dbReference type="EMBL" id="CAJVRM010000518">
    <property type="protein sequence ID" value="CAG8981815.1"/>
    <property type="molecule type" value="Genomic_DNA"/>
</dbReference>
<dbReference type="InterPro" id="IPR023828">
    <property type="entry name" value="Peptidase_S8_Ser-AS"/>
</dbReference>
<dbReference type="InterPro" id="IPR050131">
    <property type="entry name" value="Peptidase_S8_subtilisin-like"/>
</dbReference>
<dbReference type="PRINTS" id="PR00723">
    <property type="entry name" value="SUBTILISIN"/>
</dbReference>
<feature type="active site" description="Charge relay system" evidence="5">
    <location>
        <position position="192"/>
    </location>
</feature>
<accession>A0A9N9LV55</accession>
<protein>
    <recommendedName>
        <fullName evidence="8">Peptidase S8/S53 domain-containing protein</fullName>
    </recommendedName>
</protein>
<dbReference type="AlphaFoldDB" id="A0A9N9LV55"/>
<evidence type="ECO:0000256" key="5">
    <source>
        <dbReference type="PROSITE-ProRule" id="PRU01240"/>
    </source>
</evidence>
<dbReference type="SUPFAM" id="SSF52743">
    <property type="entry name" value="Subtilisin-like"/>
    <property type="match status" value="1"/>
</dbReference>
<dbReference type="Pfam" id="PF00082">
    <property type="entry name" value="Peptidase_S8"/>
    <property type="match status" value="1"/>
</dbReference>
<dbReference type="GO" id="GO:0004252">
    <property type="term" value="F:serine-type endopeptidase activity"/>
    <property type="evidence" value="ECO:0007669"/>
    <property type="project" value="UniProtKB-UniRule"/>
</dbReference>
<dbReference type="InterPro" id="IPR015500">
    <property type="entry name" value="Peptidase_S8_subtilisin-rel"/>
</dbReference>
<evidence type="ECO:0000256" key="7">
    <source>
        <dbReference type="SAM" id="SignalP"/>
    </source>
</evidence>
<evidence type="ECO:0000256" key="1">
    <source>
        <dbReference type="ARBA" id="ARBA00011073"/>
    </source>
</evidence>
<name>A0A9N9LV55_9HELO</name>
<comment type="similarity">
    <text evidence="1 5">Belongs to the peptidase S8 family.</text>
</comment>
<dbReference type="Gene3D" id="3.40.50.200">
    <property type="entry name" value="Peptidase S8/S53 domain"/>
    <property type="match status" value="1"/>
</dbReference>